<accession>A0A815QM48</accession>
<dbReference type="Gene3D" id="1.25.40.20">
    <property type="entry name" value="Ankyrin repeat-containing domain"/>
    <property type="match status" value="1"/>
</dbReference>
<organism evidence="2 4">
    <name type="scientific">Didymodactylos carnosus</name>
    <dbReference type="NCBI Taxonomy" id="1234261"/>
    <lineage>
        <taxon>Eukaryota</taxon>
        <taxon>Metazoa</taxon>
        <taxon>Spiralia</taxon>
        <taxon>Gnathifera</taxon>
        <taxon>Rotifera</taxon>
        <taxon>Eurotatoria</taxon>
        <taxon>Bdelloidea</taxon>
        <taxon>Philodinida</taxon>
        <taxon>Philodinidae</taxon>
        <taxon>Didymodactylos</taxon>
    </lineage>
</organism>
<dbReference type="EMBL" id="CAJNOQ010020157">
    <property type="protein sequence ID" value="CAF1463911.1"/>
    <property type="molecule type" value="Genomic_DNA"/>
</dbReference>
<evidence type="ECO:0000313" key="2">
    <source>
        <dbReference type="EMBL" id="CAF1463911.1"/>
    </source>
</evidence>
<sequence length="335" mass="38138">MNIGVIYKLTCTKCEKVYIGQTQFDVNHRMNQHKNGLRKEGNSAAADHILHNKEHTIDFDKPEVLAQEKYSNQLNFNQTDAFRNTDYGLLFWSSPKQASFDTQFLQRLITAGHSIDCNNEVAINPLSFDYMHSSSNTIYPYRLIKSNHPSNSVRVSPLINAIVHNHFELAAFTLELGADVNFLDEEKRTLLMYTVRQNNINMVRLLHDRHYNTLDSNRYSTNNGSIRPLQTRKKPKGFFHGVTTTSAQRSDRLENDDNIDENETETIKTSSIDLDANGALGRTCIHHLVQPFPDGSYINNRKLLKLLHSFGASLTQIDSSGLSSFDISVNIYVIV</sequence>
<protein>
    <recommendedName>
        <fullName evidence="1">GIY-YIG domain-containing protein</fullName>
    </recommendedName>
</protein>
<evidence type="ECO:0000313" key="4">
    <source>
        <dbReference type="Proteomes" id="UP000663829"/>
    </source>
</evidence>
<dbReference type="Proteomes" id="UP000663829">
    <property type="component" value="Unassembled WGS sequence"/>
</dbReference>
<comment type="caution">
    <text evidence="2">The sequence shown here is derived from an EMBL/GenBank/DDBJ whole genome shotgun (WGS) entry which is preliminary data.</text>
</comment>
<feature type="domain" description="GIY-YIG" evidence="1">
    <location>
        <begin position="2"/>
        <end position="89"/>
    </location>
</feature>
<dbReference type="SUPFAM" id="SSF82771">
    <property type="entry name" value="GIY-YIG endonuclease"/>
    <property type="match status" value="1"/>
</dbReference>
<keyword evidence="4" id="KW-1185">Reference proteome</keyword>
<dbReference type="PROSITE" id="PS50164">
    <property type="entry name" value="GIY_YIG"/>
    <property type="match status" value="1"/>
</dbReference>
<reference evidence="2" key="1">
    <citation type="submission" date="2021-02" db="EMBL/GenBank/DDBJ databases">
        <authorList>
            <person name="Nowell W R."/>
        </authorList>
    </citation>
    <scope>NUCLEOTIDE SEQUENCE</scope>
</reference>
<dbReference type="OrthoDB" id="6782675at2759"/>
<dbReference type="SUPFAM" id="SSF48403">
    <property type="entry name" value="Ankyrin repeat"/>
    <property type="match status" value="1"/>
</dbReference>
<dbReference type="Gene3D" id="3.40.1440.10">
    <property type="entry name" value="GIY-YIG endonuclease"/>
    <property type="match status" value="1"/>
</dbReference>
<proteinExistence type="predicted"/>
<dbReference type="EMBL" id="CAJOBC010085617">
    <property type="protein sequence ID" value="CAF4333478.1"/>
    <property type="molecule type" value="Genomic_DNA"/>
</dbReference>
<dbReference type="Pfam" id="PF01541">
    <property type="entry name" value="GIY-YIG"/>
    <property type="match status" value="1"/>
</dbReference>
<evidence type="ECO:0000259" key="1">
    <source>
        <dbReference type="PROSITE" id="PS50164"/>
    </source>
</evidence>
<dbReference type="SMART" id="SM00248">
    <property type="entry name" value="ANK"/>
    <property type="match status" value="3"/>
</dbReference>
<evidence type="ECO:0000313" key="3">
    <source>
        <dbReference type="EMBL" id="CAF4333478.1"/>
    </source>
</evidence>
<dbReference type="InterPro" id="IPR036770">
    <property type="entry name" value="Ankyrin_rpt-contain_sf"/>
</dbReference>
<dbReference type="Pfam" id="PF13637">
    <property type="entry name" value="Ank_4"/>
    <property type="match status" value="1"/>
</dbReference>
<name>A0A815QM48_9BILA</name>
<dbReference type="Proteomes" id="UP000681722">
    <property type="component" value="Unassembled WGS sequence"/>
</dbReference>
<gene>
    <name evidence="2" type="ORF">GPM918_LOCUS35194</name>
    <name evidence="3" type="ORF">SRO942_LOCUS35909</name>
</gene>
<dbReference type="AlphaFoldDB" id="A0A815QM48"/>
<dbReference type="InterPro" id="IPR035901">
    <property type="entry name" value="GIY-YIG_endonuc_sf"/>
</dbReference>
<dbReference type="InterPro" id="IPR002110">
    <property type="entry name" value="Ankyrin_rpt"/>
</dbReference>
<dbReference type="InterPro" id="IPR000305">
    <property type="entry name" value="GIY-YIG_endonuc"/>
</dbReference>